<gene>
    <name evidence="4" type="ORF">SAMN05444716_10750</name>
</gene>
<dbReference type="Gene3D" id="3.30.470.160">
    <property type="entry name" value="Inositol polyphosphate kinase"/>
    <property type="match status" value="1"/>
</dbReference>
<dbReference type="GO" id="GO:0016301">
    <property type="term" value="F:kinase activity"/>
    <property type="evidence" value="ECO:0007669"/>
    <property type="project" value="UniProtKB-KW"/>
</dbReference>
<evidence type="ECO:0000256" key="1">
    <source>
        <dbReference type="ARBA" id="ARBA00022679"/>
    </source>
</evidence>
<dbReference type="Pfam" id="PF03770">
    <property type="entry name" value="IPK"/>
    <property type="match status" value="1"/>
</dbReference>
<dbReference type="InterPro" id="IPR005522">
    <property type="entry name" value="IPK"/>
</dbReference>
<reference evidence="5" key="1">
    <citation type="submission" date="2016-10" db="EMBL/GenBank/DDBJ databases">
        <authorList>
            <person name="Varghese N."/>
            <person name="Submissions S."/>
        </authorList>
    </citation>
    <scope>NUCLEOTIDE SEQUENCE [LARGE SCALE GENOMIC DNA]</scope>
    <source>
        <strain evidence="5">CGMCC 4.7047</strain>
    </source>
</reference>
<name>A0A1I6V3Y5_9ACTN</name>
<protein>
    <submittedName>
        <fullName evidence="4">Inositol polyphosphate kinase</fullName>
    </submittedName>
</protein>
<evidence type="ECO:0000256" key="2">
    <source>
        <dbReference type="ARBA" id="ARBA00022777"/>
    </source>
</evidence>
<feature type="compositionally biased region" description="Low complexity" evidence="3">
    <location>
        <begin position="29"/>
        <end position="47"/>
    </location>
</feature>
<keyword evidence="1" id="KW-0808">Transferase</keyword>
<dbReference type="EMBL" id="FPAB01000007">
    <property type="protein sequence ID" value="SFT08403.1"/>
    <property type="molecule type" value="Genomic_DNA"/>
</dbReference>
<feature type="region of interest" description="Disordered" evidence="3">
    <location>
        <begin position="1"/>
        <end position="47"/>
    </location>
</feature>
<dbReference type="InterPro" id="IPR038286">
    <property type="entry name" value="IPK_sf"/>
</dbReference>
<organism evidence="4 5">
    <name type="scientific">Streptomyces harbinensis</name>
    <dbReference type="NCBI Taxonomy" id="1176198"/>
    <lineage>
        <taxon>Bacteria</taxon>
        <taxon>Bacillati</taxon>
        <taxon>Actinomycetota</taxon>
        <taxon>Actinomycetes</taxon>
        <taxon>Kitasatosporales</taxon>
        <taxon>Streptomycetaceae</taxon>
        <taxon>Streptomyces</taxon>
    </lineage>
</organism>
<dbReference type="PANTHER" id="PTHR12400:SF21">
    <property type="entry name" value="KINASE"/>
    <property type="match status" value="1"/>
</dbReference>
<keyword evidence="2 4" id="KW-0418">Kinase</keyword>
<keyword evidence="5" id="KW-1185">Reference proteome</keyword>
<dbReference type="SUPFAM" id="SSF56104">
    <property type="entry name" value="SAICAR synthase-like"/>
    <property type="match status" value="1"/>
</dbReference>
<evidence type="ECO:0000313" key="5">
    <source>
        <dbReference type="Proteomes" id="UP000198873"/>
    </source>
</evidence>
<proteinExistence type="predicted"/>
<evidence type="ECO:0000313" key="4">
    <source>
        <dbReference type="EMBL" id="SFT08403.1"/>
    </source>
</evidence>
<dbReference type="AlphaFoldDB" id="A0A1I6V3Y5"/>
<sequence length="293" mass="31515">MRSHRTRRRVPPDQQRARRPAAPPPGPAVPRAEVAGGHGGIATRAGGRIVEKPTNAVERAFYAALRAGRHPGLLGVLPRSYTAAEVRALDGRDGAGDDTTHVYLAHLTHGMTRPRVLDIKVGSATASRRELLTSMSRARARIKKTRLTLADRITGSATRGYRVVGSTGLWRGSRLAVGRASEEIVRGLSLEPGVYETLAAQLERIRTAAAGTGLAFLAASVLIAVDEDPYAADPARTVRTTLVDFAHTFGPDTQSPGQVAKYRDRFDAGLARLIEDVRAAGEARRRAERKRGS</sequence>
<dbReference type="Proteomes" id="UP000198873">
    <property type="component" value="Unassembled WGS sequence"/>
</dbReference>
<accession>A0A1I6V3Y5</accession>
<dbReference type="GO" id="GO:0032958">
    <property type="term" value="P:inositol phosphate biosynthetic process"/>
    <property type="evidence" value="ECO:0007669"/>
    <property type="project" value="InterPro"/>
</dbReference>
<dbReference type="PANTHER" id="PTHR12400">
    <property type="entry name" value="INOSITOL POLYPHOSPHATE KINASE"/>
    <property type="match status" value="1"/>
</dbReference>
<evidence type="ECO:0000256" key="3">
    <source>
        <dbReference type="SAM" id="MobiDB-lite"/>
    </source>
</evidence>